<dbReference type="Proteomes" id="UP000184304">
    <property type="component" value="Unassembled WGS sequence"/>
</dbReference>
<accession>A0A1L9N0B2</accession>
<protein>
    <submittedName>
        <fullName evidence="1">Uncharacterized protein</fullName>
    </submittedName>
</protein>
<gene>
    <name evidence="1" type="ORF">ASPTUDRAFT_191236</name>
</gene>
<dbReference type="AlphaFoldDB" id="A0A1L9N0B2"/>
<evidence type="ECO:0000313" key="1">
    <source>
        <dbReference type="EMBL" id="OJI82739.1"/>
    </source>
</evidence>
<reference evidence="2" key="1">
    <citation type="journal article" date="2017" name="Genome Biol.">
        <title>Comparative genomics reveals high biological diversity and specific adaptations in the industrially and medically important fungal genus Aspergillus.</title>
        <authorList>
            <person name="de Vries R.P."/>
            <person name="Riley R."/>
            <person name="Wiebenga A."/>
            <person name="Aguilar-Osorio G."/>
            <person name="Amillis S."/>
            <person name="Uchima C.A."/>
            <person name="Anderluh G."/>
            <person name="Asadollahi M."/>
            <person name="Askin M."/>
            <person name="Barry K."/>
            <person name="Battaglia E."/>
            <person name="Bayram O."/>
            <person name="Benocci T."/>
            <person name="Braus-Stromeyer S.A."/>
            <person name="Caldana C."/>
            <person name="Canovas D."/>
            <person name="Cerqueira G.C."/>
            <person name="Chen F."/>
            <person name="Chen W."/>
            <person name="Choi C."/>
            <person name="Clum A."/>
            <person name="Dos Santos R.A."/>
            <person name="Damasio A.R."/>
            <person name="Diallinas G."/>
            <person name="Emri T."/>
            <person name="Fekete E."/>
            <person name="Flipphi M."/>
            <person name="Freyberg S."/>
            <person name="Gallo A."/>
            <person name="Gournas C."/>
            <person name="Habgood R."/>
            <person name="Hainaut M."/>
            <person name="Harispe M.L."/>
            <person name="Henrissat B."/>
            <person name="Hilden K.S."/>
            <person name="Hope R."/>
            <person name="Hossain A."/>
            <person name="Karabika E."/>
            <person name="Karaffa L."/>
            <person name="Karanyi Z."/>
            <person name="Krasevec N."/>
            <person name="Kuo A."/>
            <person name="Kusch H."/>
            <person name="LaButti K."/>
            <person name="Lagendijk E.L."/>
            <person name="Lapidus A."/>
            <person name="Levasseur A."/>
            <person name="Lindquist E."/>
            <person name="Lipzen A."/>
            <person name="Logrieco A.F."/>
            <person name="MacCabe A."/>
            <person name="Maekelae M.R."/>
            <person name="Malavazi I."/>
            <person name="Melin P."/>
            <person name="Meyer V."/>
            <person name="Mielnichuk N."/>
            <person name="Miskei M."/>
            <person name="Molnar A.P."/>
            <person name="Mule G."/>
            <person name="Ngan C.Y."/>
            <person name="Orejas M."/>
            <person name="Orosz E."/>
            <person name="Ouedraogo J.P."/>
            <person name="Overkamp K.M."/>
            <person name="Park H.-S."/>
            <person name="Perrone G."/>
            <person name="Piumi F."/>
            <person name="Punt P.J."/>
            <person name="Ram A.F."/>
            <person name="Ramon A."/>
            <person name="Rauscher S."/>
            <person name="Record E."/>
            <person name="Riano-Pachon D.M."/>
            <person name="Robert V."/>
            <person name="Roehrig J."/>
            <person name="Ruller R."/>
            <person name="Salamov A."/>
            <person name="Salih N.S."/>
            <person name="Samson R.A."/>
            <person name="Sandor E."/>
            <person name="Sanguinetti M."/>
            <person name="Schuetze T."/>
            <person name="Sepcic K."/>
            <person name="Shelest E."/>
            <person name="Sherlock G."/>
            <person name="Sophianopoulou V."/>
            <person name="Squina F.M."/>
            <person name="Sun H."/>
            <person name="Susca A."/>
            <person name="Todd R.B."/>
            <person name="Tsang A."/>
            <person name="Unkles S.E."/>
            <person name="van de Wiele N."/>
            <person name="van Rossen-Uffink D."/>
            <person name="Oliveira J.V."/>
            <person name="Vesth T.C."/>
            <person name="Visser J."/>
            <person name="Yu J.-H."/>
            <person name="Zhou M."/>
            <person name="Andersen M.R."/>
            <person name="Archer D.B."/>
            <person name="Baker S.E."/>
            <person name="Benoit I."/>
            <person name="Brakhage A.A."/>
            <person name="Braus G.H."/>
            <person name="Fischer R."/>
            <person name="Frisvad J.C."/>
            <person name="Goldman G.H."/>
            <person name="Houbraken J."/>
            <person name="Oakley B."/>
            <person name="Pocsi I."/>
            <person name="Scazzocchio C."/>
            <person name="Seiboth B."/>
            <person name="vanKuyk P.A."/>
            <person name="Wortman J."/>
            <person name="Dyer P.S."/>
            <person name="Grigoriev I.V."/>
        </authorList>
    </citation>
    <scope>NUCLEOTIDE SEQUENCE [LARGE SCALE GENOMIC DNA]</scope>
    <source>
        <strain evidence="2">CBS 134.48</strain>
    </source>
</reference>
<dbReference type="EMBL" id="KV878204">
    <property type="protein sequence ID" value="OJI82739.1"/>
    <property type="molecule type" value="Genomic_DNA"/>
</dbReference>
<dbReference type="OMA" id="HKWNGVR"/>
<dbReference type="VEuPathDB" id="FungiDB:ASPTUDRAFT_191236"/>
<organism evidence="1 2">
    <name type="scientific">Aspergillus tubingensis (strain CBS 134.48)</name>
    <dbReference type="NCBI Taxonomy" id="767770"/>
    <lineage>
        <taxon>Eukaryota</taxon>
        <taxon>Fungi</taxon>
        <taxon>Dikarya</taxon>
        <taxon>Ascomycota</taxon>
        <taxon>Pezizomycotina</taxon>
        <taxon>Eurotiomycetes</taxon>
        <taxon>Eurotiomycetidae</taxon>
        <taxon>Eurotiales</taxon>
        <taxon>Aspergillaceae</taxon>
        <taxon>Aspergillus</taxon>
        <taxon>Aspergillus subgen. Circumdati</taxon>
    </lineage>
</organism>
<dbReference type="OrthoDB" id="5315444at2759"/>
<sequence>MQQGPPPQTLRYYQSPPIRRYISQIAIGQHQPQKPSTMPGRISCSIYFRTSHYSVKRNNGFHEVIVVEAKKSTGRAPTAHKWNGVRQQLQDNMLAFRNRLGNVQTMYGVAAVESRARFYVLFMNQNVLVSDTEDGILANDECGWNNN</sequence>
<evidence type="ECO:0000313" key="2">
    <source>
        <dbReference type="Proteomes" id="UP000184304"/>
    </source>
</evidence>
<proteinExistence type="predicted"/>
<dbReference type="STRING" id="767770.A0A1L9N0B2"/>
<name>A0A1L9N0B2_ASPTC</name>
<keyword evidence="2" id="KW-1185">Reference proteome</keyword>